<dbReference type="InParanoid" id="Q7UNF4"/>
<evidence type="ECO:0008006" key="4">
    <source>
        <dbReference type="Google" id="ProtNLM"/>
    </source>
</evidence>
<evidence type="ECO:0000313" key="2">
    <source>
        <dbReference type="EMBL" id="CAD75465.1"/>
    </source>
</evidence>
<proteinExistence type="predicted"/>
<dbReference type="OrthoDB" id="282066at2"/>
<gene>
    <name evidence="2" type="ordered locus">RB7612</name>
</gene>
<evidence type="ECO:0000313" key="3">
    <source>
        <dbReference type="Proteomes" id="UP000001025"/>
    </source>
</evidence>
<dbReference type="Proteomes" id="UP000001025">
    <property type="component" value="Chromosome"/>
</dbReference>
<feature type="region of interest" description="Disordered" evidence="1">
    <location>
        <begin position="72"/>
        <end position="93"/>
    </location>
</feature>
<accession>Q7UNF4</accession>
<dbReference type="AlphaFoldDB" id="Q7UNF4"/>
<dbReference type="KEGG" id="rba:RB7612"/>
<evidence type="ECO:0000256" key="1">
    <source>
        <dbReference type="SAM" id="MobiDB-lite"/>
    </source>
</evidence>
<dbReference type="STRING" id="243090.RB7612"/>
<keyword evidence="3" id="KW-1185">Reference proteome</keyword>
<dbReference type="Gene3D" id="1.20.5.2050">
    <property type="match status" value="1"/>
</dbReference>
<dbReference type="EnsemblBacteria" id="CAD75465">
    <property type="protein sequence ID" value="CAD75465"/>
    <property type="gene ID" value="RB7612"/>
</dbReference>
<dbReference type="EMBL" id="BX294146">
    <property type="protein sequence ID" value="CAD75465.1"/>
    <property type="molecule type" value="Genomic_DNA"/>
</dbReference>
<reference evidence="2 3" key="1">
    <citation type="journal article" date="2003" name="Proc. Natl. Acad. Sci. U.S.A.">
        <title>Complete genome sequence of the marine planctomycete Pirellula sp. strain 1.</title>
        <authorList>
            <person name="Gloeckner F.O."/>
            <person name="Kube M."/>
            <person name="Bauer M."/>
            <person name="Teeling H."/>
            <person name="Lombardot T."/>
            <person name="Ludwig W."/>
            <person name="Gade D."/>
            <person name="Beck A."/>
            <person name="Borzym K."/>
            <person name="Heitmann K."/>
            <person name="Rabus R."/>
            <person name="Schlesner H."/>
            <person name="Amann R."/>
            <person name="Reinhardt R."/>
        </authorList>
    </citation>
    <scope>NUCLEOTIDE SEQUENCE [LARGE SCALE GENOMIC DNA]</scope>
    <source>
        <strain evidence="3">DSM 10527 / NCIMB 13988 / SH1</strain>
    </source>
</reference>
<sequence>MNSMLIGRLGQVIVESMSKNKNLNISRGPEGWTVRIVREGEQHSKYFRFSDGGIRKSLAKAQKWRDAKIKELGERQWRKGPRKKPTNNTSGITGVSRNFYGRWVATWQEDGVQRFLTFKTKKEAVAHRKAMIEGMG</sequence>
<name>Q7UNF4_RHOBA</name>
<organism evidence="2 3">
    <name type="scientific">Rhodopirellula baltica (strain DSM 10527 / NCIMB 13988 / SH1)</name>
    <dbReference type="NCBI Taxonomy" id="243090"/>
    <lineage>
        <taxon>Bacteria</taxon>
        <taxon>Pseudomonadati</taxon>
        <taxon>Planctomycetota</taxon>
        <taxon>Planctomycetia</taxon>
        <taxon>Pirellulales</taxon>
        <taxon>Pirellulaceae</taxon>
        <taxon>Rhodopirellula</taxon>
    </lineage>
</organism>
<dbReference type="HOGENOM" id="CLU_1873807_0_0_0"/>
<dbReference type="PATRIC" id="fig|243090.15.peg.3677"/>
<protein>
    <recommendedName>
        <fullName evidence="4">AP2/ERF domain-containing protein</fullName>
    </recommendedName>
</protein>